<comment type="caution">
    <text evidence="7">The sequence shown here is derived from an EMBL/GenBank/DDBJ whole genome shotgun (WGS) entry which is preliminary data.</text>
</comment>
<evidence type="ECO:0000256" key="3">
    <source>
        <dbReference type="ARBA" id="ARBA00022833"/>
    </source>
</evidence>
<reference evidence="7 8" key="1">
    <citation type="journal article" date="2017" name="Nat. Commun.">
        <title>Genome assembly with in vitro proximity ligation data and whole-genome triplication in lettuce.</title>
        <authorList>
            <person name="Reyes-Chin-Wo S."/>
            <person name="Wang Z."/>
            <person name="Yang X."/>
            <person name="Kozik A."/>
            <person name="Arikit S."/>
            <person name="Song C."/>
            <person name="Xia L."/>
            <person name="Froenicke L."/>
            <person name="Lavelle D.O."/>
            <person name="Truco M.J."/>
            <person name="Xia R."/>
            <person name="Zhu S."/>
            <person name="Xu C."/>
            <person name="Xu H."/>
            <person name="Xu X."/>
            <person name="Cox K."/>
            <person name="Korf I."/>
            <person name="Meyers B.C."/>
            <person name="Michelmore R.W."/>
        </authorList>
    </citation>
    <scope>NUCLEOTIDE SEQUENCE [LARGE SCALE GENOMIC DNA]</scope>
    <source>
        <strain evidence="8">cv. Salinas</strain>
        <tissue evidence="7">Seedlings</tissue>
    </source>
</reference>
<dbReference type="PANTHER" id="PTHR31973:SF197">
    <property type="entry name" value="SWIM-TYPE DOMAIN-CONTAINING PROTEIN"/>
    <property type="match status" value="1"/>
</dbReference>
<dbReference type="PANTHER" id="PTHR31973">
    <property type="entry name" value="POLYPROTEIN, PUTATIVE-RELATED"/>
    <property type="match status" value="1"/>
</dbReference>
<dbReference type="GO" id="GO:0008270">
    <property type="term" value="F:zinc ion binding"/>
    <property type="evidence" value="ECO:0007669"/>
    <property type="project" value="UniProtKB-KW"/>
</dbReference>
<dbReference type="InterPro" id="IPR007527">
    <property type="entry name" value="Znf_SWIM"/>
</dbReference>
<evidence type="ECO:0000259" key="6">
    <source>
        <dbReference type="PROSITE" id="PS50966"/>
    </source>
</evidence>
<sequence length="503" mass="57345">MASTSGTKKPEVLEKTYLPNPNSGDEAFDFSFVNFSEETFKIHSKLYDDHFLNLFKDENILRRSVDRMVDDGDNPGGQQNEHVHLDEDDEDVGVEYKAFRDGWNRGCRRVIGLDGTILKGQINGEILTAIGRDADNHVYPISWEVVNDENKDNWTWFIEKLVVDLDLGVGNGLVVISDQHMVVADLLPHVEHRQCARHIFENFKKKYTGLEKMIKTCYNYLMERKPEALCIAFFSHGYACEVVENGISECFNGMIKEMQKKPLLTMLEEIRIFLMKKVLSSRLWTVVSSQGDVFETRHCYYGYKVDLATHTCTCKFWMLSGIPCVHVQVAIKFIYKDPNKFISSWFYKDNYVATYMENILLVPRTVRCGNCQELGDNKVSCTNGEVLSLLSQKRGFEDLGKDRKQKPIFDQFPPLRPAISRRDGAPPVFESGGQDYAPHVSRSGGQDGAPPISEVGGQDGTPPGSQSSGRVDLLTSFPYCSVMDKLRKERLKKDRLRKERLKI</sequence>
<evidence type="ECO:0000256" key="4">
    <source>
        <dbReference type="PROSITE-ProRule" id="PRU00325"/>
    </source>
</evidence>
<dbReference type="SMART" id="SM00575">
    <property type="entry name" value="ZnF_PMZ"/>
    <property type="match status" value="1"/>
</dbReference>
<keyword evidence="8" id="KW-1185">Reference proteome</keyword>
<name>A0A9R1X9Q1_LACSA</name>
<keyword evidence="2 4" id="KW-0863">Zinc-finger</keyword>
<organism evidence="7 8">
    <name type="scientific">Lactuca sativa</name>
    <name type="common">Garden lettuce</name>
    <dbReference type="NCBI Taxonomy" id="4236"/>
    <lineage>
        <taxon>Eukaryota</taxon>
        <taxon>Viridiplantae</taxon>
        <taxon>Streptophyta</taxon>
        <taxon>Embryophyta</taxon>
        <taxon>Tracheophyta</taxon>
        <taxon>Spermatophyta</taxon>
        <taxon>Magnoliopsida</taxon>
        <taxon>eudicotyledons</taxon>
        <taxon>Gunneridae</taxon>
        <taxon>Pentapetalae</taxon>
        <taxon>asterids</taxon>
        <taxon>campanulids</taxon>
        <taxon>Asterales</taxon>
        <taxon>Asteraceae</taxon>
        <taxon>Cichorioideae</taxon>
        <taxon>Cichorieae</taxon>
        <taxon>Lactucinae</taxon>
        <taxon>Lactuca</taxon>
    </lineage>
</organism>
<dbReference type="AlphaFoldDB" id="A0A9R1X9Q1"/>
<evidence type="ECO:0000256" key="2">
    <source>
        <dbReference type="ARBA" id="ARBA00022771"/>
    </source>
</evidence>
<dbReference type="Pfam" id="PF04434">
    <property type="entry name" value="SWIM"/>
    <property type="match status" value="1"/>
</dbReference>
<keyword evidence="3" id="KW-0862">Zinc</keyword>
<dbReference type="PROSITE" id="PS50966">
    <property type="entry name" value="ZF_SWIM"/>
    <property type="match status" value="1"/>
</dbReference>
<proteinExistence type="predicted"/>
<evidence type="ECO:0000313" key="7">
    <source>
        <dbReference type="EMBL" id="KAJ0204651.1"/>
    </source>
</evidence>
<dbReference type="Proteomes" id="UP000235145">
    <property type="component" value="Unassembled WGS sequence"/>
</dbReference>
<gene>
    <name evidence="7" type="ORF">LSAT_V11C500279440</name>
</gene>
<feature type="region of interest" description="Disordered" evidence="5">
    <location>
        <begin position="415"/>
        <end position="472"/>
    </location>
</feature>
<dbReference type="InterPro" id="IPR018289">
    <property type="entry name" value="MULE_transposase_dom"/>
</dbReference>
<evidence type="ECO:0000256" key="5">
    <source>
        <dbReference type="SAM" id="MobiDB-lite"/>
    </source>
</evidence>
<evidence type="ECO:0000256" key="1">
    <source>
        <dbReference type="ARBA" id="ARBA00022723"/>
    </source>
</evidence>
<dbReference type="InterPro" id="IPR006564">
    <property type="entry name" value="Znf_PMZ"/>
</dbReference>
<protein>
    <recommendedName>
        <fullName evidence="6">SWIM-type domain-containing protein</fullName>
    </recommendedName>
</protein>
<keyword evidence="1" id="KW-0479">Metal-binding</keyword>
<evidence type="ECO:0000313" key="8">
    <source>
        <dbReference type="Proteomes" id="UP000235145"/>
    </source>
</evidence>
<dbReference type="EMBL" id="NBSK02000005">
    <property type="protein sequence ID" value="KAJ0204651.1"/>
    <property type="molecule type" value="Genomic_DNA"/>
</dbReference>
<feature type="region of interest" description="Disordered" evidence="5">
    <location>
        <begin position="1"/>
        <end position="20"/>
    </location>
</feature>
<accession>A0A9R1X9Q1</accession>
<dbReference type="Pfam" id="PF10551">
    <property type="entry name" value="MULE"/>
    <property type="match status" value="1"/>
</dbReference>
<feature type="domain" description="SWIM-type" evidence="6">
    <location>
        <begin position="303"/>
        <end position="335"/>
    </location>
</feature>